<dbReference type="AlphaFoldDB" id="G8TSH9"/>
<evidence type="ECO:0008006" key="3">
    <source>
        <dbReference type="Google" id="ProtNLM"/>
    </source>
</evidence>
<reference evidence="1 2" key="2">
    <citation type="journal article" date="2012" name="Stand. Genomic Sci.">
        <title>Complete genome sequence of the moderately thermophilic mineral-sulfide-oxidizing firmicute Sulfobacillus acidophilus type strain (NAL(T)).</title>
        <authorList>
            <person name="Anderson I."/>
            <person name="Chertkov O."/>
            <person name="Chen A."/>
            <person name="Saunders E."/>
            <person name="Lapidus A."/>
            <person name="Nolan M."/>
            <person name="Lucas S."/>
            <person name="Hammon N."/>
            <person name="Deshpande S."/>
            <person name="Cheng J.F."/>
            <person name="Han C."/>
            <person name="Tapia R."/>
            <person name="Goodwin L.A."/>
            <person name="Pitluck S."/>
            <person name="Liolios K."/>
            <person name="Pagani I."/>
            <person name="Ivanova N."/>
            <person name="Mikhailova N."/>
            <person name="Pati A."/>
            <person name="Palaniappan K."/>
            <person name="Land M."/>
            <person name="Pan C."/>
            <person name="Rohde M."/>
            <person name="Pukall R."/>
            <person name="Goker M."/>
            <person name="Detter J.C."/>
            <person name="Woyke T."/>
            <person name="Bristow J."/>
            <person name="Eisen J.A."/>
            <person name="Markowitz V."/>
            <person name="Hugenholtz P."/>
            <person name="Kyrpides N.C."/>
            <person name="Klenk H.P."/>
            <person name="Mavromatis K."/>
        </authorList>
    </citation>
    <scope>NUCLEOTIDE SEQUENCE [LARGE SCALE GENOMIC DNA]</scope>
    <source>
        <strain evidence="2">ATCC 700253 / DSM 10332 / NAL</strain>
    </source>
</reference>
<evidence type="ECO:0000313" key="2">
    <source>
        <dbReference type="Proteomes" id="UP000005439"/>
    </source>
</evidence>
<sequence length="83" mass="9109">MTPKTIAVEDQLSPFEKALVDAGFRVIPLTEEALSQAQAIVVQGTDIHFLGMEDPMTLAPVINADGRTPADVVHEVERRLLRE</sequence>
<dbReference type="HOGENOM" id="CLU_187365_1_0_9"/>
<reference evidence="2" key="1">
    <citation type="submission" date="2011-12" db="EMBL/GenBank/DDBJ databases">
        <title>The complete genome of chromosome of Sulfobacillus acidophilus DSM 10332.</title>
        <authorList>
            <person name="Lucas S."/>
            <person name="Han J."/>
            <person name="Lapidus A."/>
            <person name="Bruce D."/>
            <person name="Goodwin L."/>
            <person name="Pitluck S."/>
            <person name="Peters L."/>
            <person name="Kyrpides N."/>
            <person name="Mavromatis K."/>
            <person name="Ivanova N."/>
            <person name="Mikhailova N."/>
            <person name="Chertkov O."/>
            <person name="Saunders E."/>
            <person name="Detter J.C."/>
            <person name="Tapia R."/>
            <person name="Han C."/>
            <person name="Land M."/>
            <person name="Hauser L."/>
            <person name="Markowitz V."/>
            <person name="Cheng J.-F."/>
            <person name="Hugenholtz P."/>
            <person name="Woyke T."/>
            <person name="Wu D."/>
            <person name="Pukall R."/>
            <person name="Gehrich-Schroeter G."/>
            <person name="Schneider S."/>
            <person name="Klenk H.-P."/>
            <person name="Eisen J.A."/>
        </authorList>
    </citation>
    <scope>NUCLEOTIDE SEQUENCE [LARGE SCALE GENOMIC DNA]</scope>
    <source>
        <strain evidence="2">ATCC 700253 / DSM 10332 / NAL</strain>
    </source>
</reference>
<name>G8TSH9_SULAD</name>
<dbReference type="STRING" id="679936.Sulac_3225"/>
<dbReference type="PATRIC" id="fig|679936.5.peg.3334"/>
<protein>
    <recommendedName>
        <fullName evidence="3">YkuS family protein</fullName>
    </recommendedName>
</protein>
<organism evidence="1 2">
    <name type="scientific">Sulfobacillus acidophilus (strain ATCC 700253 / DSM 10332 / NAL)</name>
    <dbReference type="NCBI Taxonomy" id="679936"/>
    <lineage>
        <taxon>Bacteria</taxon>
        <taxon>Bacillati</taxon>
        <taxon>Bacillota</taxon>
        <taxon>Clostridia</taxon>
        <taxon>Eubacteriales</taxon>
        <taxon>Clostridiales Family XVII. Incertae Sedis</taxon>
        <taxon>Sulfobacillus</taxon>
    </lineage>
</organism>
<gene>
    <name evidence="1" type="ordered locus">Sulac_3225</name>
</gene>
<evidence type="ECO:0000313" key="1">
    <source>
        <dbReference type="EMBL" id="AEW06671.1"/>
    </source>
</evidence>
<dbReference type="InterPro" id="IPR005370">
    <property type="entry name" value="UPF0180"/>
</dbReference>
<dbReference type="EMBL" id="CP003179">
    <property type="protein sequence ID" value="AEW06671.1"/>
    <property type="molecule type" value="Genomic_DNA"/>
</dbReference>
<dbReference type="Pfam" id="PF03698">
    <property type="entry name" value="UPF0180"/>
    <property type="match status" value="1"/>
</dbReference>
<accession>G8TSH9</accession>
<dbReference type="Proteomes" id="UP000005439">
    <property type="component" value="Chromosome"/>
</dbReference>
<dbReference type="KEGG" id="sap:Sulac_3225"/>
<keyword evidence="2" id="KW-1185">Reference proteome</keyword>
<proteinExistence type="predicted"/>